<evidence type="ECO:0000256" key="1">
    <source>
        <dbReference type="SAM" id="SignalP"/>
    </source>
</evidence>
<evidence type="ECO:0000313" key="3">
    <source>
        <dbReference type="Proteomes" id="UP001165367"/>
    </source>
</evidence>
<reference evidence="2" key="1">
    <citation type="submission" date="2022-01" db="EMBL/GenBank/DDBJ databases">
        <authorList>
            <person name="Jo J.-H."/>
            <person name="Im W.-T."/>
        </authorList>
    </citation>
    <scope>NUCLEOTIDE SEQUENCE</scope>
    <source>
        <strain evidence="2">NA20</strain>
    </source>
</reference>
<proteinExistence type="predicted"/>
<evidence type="ECO:0000313" key="2">
    <source>
        <dbReference type="EMBL" id="MCG2613781.1"/>
    </source>
</evidence>
<dbReference type="Proteomes" id="UP001165367">
    <property type="component" value="Unassembled WGS sequence"/>
</dbReference>
<keyword evidence="3" id="KW-1185">Reference proteome</keyword>
<feature type="signal peptide" evidence="1">
    <location>
        <begin position="1"/>
        <end position="21"/>
    </location>
</feature>
<dbReference type="SUPFAM" id="SSF117074">
    <property type="entry name" value="Hypothetical protein PA1324"/>
    <property type="match status" value="1"/>
</dbReference>
<gene>
    <name evidence="2" type="ORF">LZZ85_05795</name>
</gene>
<organism evidence="2 3">
    <name type="scientific">Terrimonas ginsenosidimutans</name>
    <dbReference type="NCBI Taxonomy" id="2908004"/>
    <lineage>
        <taxon>Bacteria</taxon>
        <taxon>Pseudomonadati</taxon>
        <taxon>Bacteroidota</taxon>
        <taxon>Chitinophagia</taxon>
        <taxon>Chitinophagales</taxon>
        <taxon>Chitinophagaceae</taxon>
        <taxon>Terrimonas</taxon>
    </lineage>
</organism>
<feature type="chain" id="PRO_5045483579" description="Carboxypeptidase regulatory-like domain-containing protein" evidence="1">
    <location>
        <begin position="22"/>
        <end position="174"/>
    </location>
</feature>
<protein>
    <recommendedName>
        <fullName evidence="4">Carboxypeptidase regulatory-like domain-containing protein</fullName>
    </recommendedName>
</protein>
<sequence>MPAARIMLVPCLMLFALVSSAQKQIEIMQPKKEFDIQLASKMLNEGTSEIKGYAYYEERTPIGIKVGETIYGRVGVVVSLYPLTPYIEEYLSLKKRNKEGKRIATISSLANCYRIESKIYSQKGEFLFVGLAAGKYYLESLVHFPSGIGGREVSAIVEIKNNGDKAECKLKYIY</sequence>
<keyword evidence="1" id="KW-0732">Signal</keyword>
<name>A0ABS9KN91_9BACT</name>
<evidence type="ECO:0008006" key="4">
    <source>
        <dbReference type="Google" id="ProtNLM"/>
    </source>
</evidence>
<dbReference type="EMBL" id="JAKLTR010000003">
    <property type="protein sequence ID" value="MCG2613781.1"/>
    <property type="molecule type" value="Genomic_DNA"/>
</dbReference>
<accession>A0ABS9KN91</accession>
<comment type="caution">
    <text evidence="2">The sequence shown here is derived from an EMBL/GenBank/DDBJ whole genome shotgun (WGS) entry which is preliminary data.</text>
</comment>
<dbReference type="RefSeq" id="WP_237869529.1">
    <property type="nucleotide sequence ID" value="NZ_JAKLTR010000003.1"/>
</dbReference>